<feature type="transmembrane region" description="Helical" evidence="7">
    <location>
        <begin position="212"/>
        <end position="230"/>
    </location>
</feature>
<dbReference type="Pfam" id="PF20684">
    <property type="entry name" value="Fung_rhodopsin"/>
    <property type="match status" value="1"/>
</dbReference>
<name>A0A010R3B5_9PEZI</name>
<evidence type="ECO:0000256" key="1">
    <source>
        <dbReference type="ARBA" id="ARBA00004141"/>
    </source>
</evidence>
<evidence type="ECO:0000256" key="2">
    <source>
        <dbReference type="ARBA" id="ARBA00022692"/>
    </source>
</evidence>
<evidence type="ECO:0000313" key="10">
    <source>
        <dbReference type="Proteomes" id="UP000020467"/>
    </source>
</evidence>
<evidence type="ECO:0000259" key="8">
    <source>
        <dbReference type="Pfam" id="PF20684"/>
    </source>
</evidence>
<feature type="transmembrane region" description="Helical" evidence="7">
    <location>
        <begin position="176"/>
        <end position="200"/>
    </location>
</feature>
<dbReference type="eggNOG" id="ENOG502SJ1X">
    <property type="taxonomic scope" value="Eukaryota"/>
</dbReference>
<organism evidence="9 10">
    <name type="scientific">Colletotrichum fioriniae PJ7</name>
    <dbReference type="NCBI Taxonomy" id="1445577"/>
    <lineage>
        <taxon>Eukaryota</taxon>
        <taxon>Fungi</taxon>
        <taxon>Dikarya</taxon>
        <taxon>Ascomycota</taxon>
        <taxon>Pezizomycotina</taxon>
        <taxon>Sordariomycetes</taxon>
        <taxon>Hypocreomycetidae</taxon>
        <taxon>Glomerellales</taxon>
        <taxon>Glomerellaceae</taxon>
        <taxon>Colletotrichum</taxon>
        <taxon>Colletotrichum acutatum species complex</taxon>
    </lineage>
</organism>
<dbReference type="KEGG" id="cfj:CFIO01_05416"/>
<dbReference type="HOGENOM" id="CLU_028200_2_0_1"/>
<evidence type="ECO:0000256" key="6">
    <source>
        <dbReference type="SAM" id="MobiDB-lite"/>
    </source>
</evidence>
<reference evidence="9 10" key="1">
    <citation type="submission" date="2014-02" db="EMBL/GenBank/DDBJ databases">
        <title>The genome sequence of Colletotrichum fioriniae PJ7.</title>
        <authorList>
            <person name="Baroncelli R."/>
            <person name="Thon M.R."/>
        </authorList>
    </citation>
    <scope>NUCLEOTIDE SEQUENCE [LARGE SCALE GENOMIC DNA]</scope>
    <source>
        <strain evidence="9 10">PJ7</strain>
    </source>
</reference>
<feature type="transmembrane region" description="Helical" evidence="7">
    <location>
        <begin position="19"/>
        <end position="40"/>
    </location>
</feature>
<evidence type="ECO:0000256" key="7">
    <source>
        <dbReference type="SAM" id="Phobius"/>
    </source>
</evidence>
<sequence length="379" mass="41549">MTGWTYNTPDDVPTDGPRITAVCLTFTIIALLLVCLRWYVRTTLVKAVGYDDWVIIVSWLGACGYTVCSVIQTKWGLGITRLEDMPPQNVLPFGKLQFIGGPFYVLGIWGFKMSLLFSYLRFFPAGGYKIGTIIVAVACTLGHIAFICVFIFLCTPIEKQYDPSIPANEGHCVDAITFYLTFSSLTIVFDVIIMFLPFPVILKSQIQKRKKIVLLALFILGIFVTIIQAIRIQTIKNLVNYLDSAKSIQWSVVETCIGIIISCVPTLAPMVKYFAERSRNAGSTAGGGGASRPKSSKYALQTWGTKRSGMQPLGTGIDNRDADGTSVSGGSLTTKPEDSTENILDPGGIVSKGRMLHAATPSEPESWTDPTDKERKQDV</sequence>
<protein>
    <submittedName>
        <fullName evidence="9">Integral membrane protein</fullName>
    </submittedName>
</protein>
<comment type="caution">
    <text evidence="9">The sequence shown here is derived from an EMBL/GenBank/DDBJ whole genome shotgun (WGS) entry which is preliminary data.</text>
</comment>
<proteinExistence type="inferred from homology"/>
<evidence type="ECO:0000256" key="3">
    <source>
        <dbReference type="ARBA" id="ARBA00022989"/>
    </source>
</evidence>
<comment type="subcellular location">
    <subcellularLocation>
        <location evidence="1">Membrane</location>
        <topology evidence="1">Multi-pass membrane protein</topology>
    </subcellularLocation>
</comment>
<keyword evidence="2 7" id="KW-0812">Transmembrane</keyword>
<dbReference type="InterPro" id="IPR049326">
    <property type="entry name" value="Rhodopsin_dom_fungi"/>
</dbReference>
<feature type="region of interest" description="Disordered" evidence="6">
    <location>
        <begin position="306"/>
        <end position="379"/>
    </location>
</feature>
<accession>A0A010R3B5</accession>
<feature type="compositionally biased region" description="Basic and acidic residues" evidence="6">
    <location>
        <begin position="370"/>
        <end position="379"/>
    </location>
</feature>
<gene>
    <name evidence="9" type="ORF">CFIO01_05416</name>
</gene>
<dbReference type="InterPro" id="IPR052337">
    <property type="entry name" value="SAT4-like"/>
</dbReference>
<evidence type="ECO:0000256" key="5">
    <source>
        <dbReference type="ARBA" id="ARBA00038359"/>
    </source>
</evidence>
<evidence type="ECO:0000313" key="9">
    <source>
        <dbReference type="EMBL" id="EXF74746.1"/>
    </source>
</evidence>
<feature type="transmembrane region" description="Helical" evidence="7">
    <location>
        <begin position="132"/>
        <end position="153"/>
    </location>
</feature>
<feature type="transmembrane region" description="Helical" evidence="7">
    <location>
        <begin position="250"/>
        <end position="271"/>
    </location>
</feature>
<feature type="transmembrane region" description="Helical" evidence="7">
    <location>
        <begin position="97"/>
        <end position="120"/>
    </location>
</feature>
<feature type="transmembrane region" description="Helical" evidence="7">
    <location>
        <begin position="52"/>
        <end position="77"/>
    </location>
</feature>
<comment type="similarity">
    <text evidence="5">Belongs to the SAT4 family.</text>
</comment>
<dbReference type="AlphaFoldDB" id="A0A010R3B5"/>
<dbReference type="EMBL" id="JARH01000945">
    <property type="protein sequence ID" value="EXF74746.1"/>
    <property type="molecule type" value="Genomic_DNA"/>
</dbReference>
<dbReference type="PANTHER" id="PTHR33048">
    <property type="entry name" value="PTH11-LIKE INTEGRAL MEMBRANE PROTEIN (AFU_ORTHOLOGUE AFUA_5G11245)"/>
    <property type="match status" value="1"/>
</dbReference>
<keyword evidence="4 7" id="KW-0472">Membrane</keyword>
<feature type="compositionally biased region" description="Polar residues" evidence="6">
    <location>
        <begin position="325"/>
        <end position="334"/>
    </location>
</feature>
<dbReference type="PANTHER" id="PTHR33048:SF64">
    <property type="entry name" value="INTEGRAL MEMBRANE PROTEIN"/>
    <property type="match status" value="1"/>
</dbReference>
<evidence type="ECO:0000256" key="4">
    <source>
        <dbReference type="ARBA" id="ARBA00023136"/>
    </source>
</evidence>
<keyword evidence="10" id="KW-1185">Reference proteome</keyword>
<keyword evidence="3 7" id="KW-1133">Transmembrane helix</keyword>
<feature type="domain" description="Rhodopsin" evidence="8">
    <location>
        <begin position="36"/>
        <end position="272"/>
    </location>
</feature>
<dbReference type="OrthoDB" id="3529975at2759"/>
<dbReference type="Proteomes" id="UP000020467">
    <property type="component" value="Unassembled WGS sequence"/>
</dbReference>
<dbReference type="GO" id="GO:0016020">
    <property type="term" value="C:membrane"/>
    <property type="evidence" value="ECO:0007669"/>
    <property type="project" value="UniProtKB-SubCell"/>
</dbReference>